<evidence type="ECO:0008006" key="3">
    <source>
        <dbReference type="Google" id="ProtNLM"/>
    </source>
</evidence>
<reference evidence="1" key="1">
    <citation type="submission" date="2018-11" db="EMBL/GenBank/DDBJ databases">
        <authorList>
            <consortium name="Pathogen Informatics"/>
        </authorList>
    </citation>
    <scope>NUCLEOTIDE SEQUENCE</scope>
</reference>
<gene>
    <name evidence="1" type="ORF">PXEA_LOCUS14080</name>
</gene>
<evidence type="ECO:0000313" key="2">
    <source>
        <dbReference type="Proteomes" id="UP000784294"/>
    </source>
</evidence>
<dbReference type="Proteomes" id="UP000784294">
    <property type="component" value="Unassembled WGS sequence"/>
</dbReference>
<organism evidence="1 2">
    <name type="scientific">Protopolystoma xenopodis</name>
    <dbReference type="NCBI Taxonomy" id="117903"/>
    <lineage>
        <taxon>Eukaryota</taxon>
        <taxon>Metazoa</taxon>
        <taxon>Spiralia</taxon>
        <taxon>Lophotrochozoa</taxon>
        <taxon>Platyhelminthes</taxon>
        <taxon>Monogenea</taxon>
        <taxon>Polyopisthocotylea</taxon>
        <taxon>Polystomatidea</taxon>
        <taxon>Polystomatidae</taxon>
        <taxon>Protopolystoma</taxon>
    </lineage>
</organism>
<name>A0A3S5BVS5_9PLAT</name>
<keyword evidence="2" id="KW-1185">Reference proteome</keyword>
<evidence type="ECO:0000313" key="1">
    <source>
        <dbReference type="EMBL" id="VEL20640.1"/>
    </source>
</evidence>
<protein>
    <recommendedName>
        <fullName evidence="3">Ig-like domain-containing protein</fullName>
    </recommendedName>
</protein>
<sequence>MVRLDKVEVREREGASFTVACTTEGFPEPVRYWSRETGGLFRLGVSVDQQLVSLCHLFVVVPFKKLSA</sequence>
<accession>A0A3S5BVS5</accession>
<dbReference type="EMBL" id="CAAALY010047369">
    <property type="protein sequence ID" value="VEL20640.1"/>
    <property type="molecule type" value="Genomic_DNA"/>
</dbReference>
<dbReference type="OrthoDB" id="5985519at2759"/>
<comment type="caution">
    <text evidence="1">The sequence shown here is derived from an EMBL/GenBank/DDBJ whole genome shotgun (WGS) entry which is preliminary data.</text>
</comment>
<proteinExistence type="predicted"/>
<dbReference type="AlphaFoldDB" id="A0A3S5BVS5"/>